<dbReference type="SUPFAM" id="SSF54160">
    <property type="entry name" value="Chromo domain-like"/>
    <property type="match status" value="1"/>
</dbReference>
<dbReference type="Pfam" id="PF17917">
    <property type="entry name" value="RT_RNaseH"/>
    <property type="match status" value="1"/>
</dbReference>
<dbReference type="GO" id="GO:0003964">
    <property type="term" value="F:RNA-directed DNA polymerase activity"/>
    <property type="evidence" value="ECO:0007669"/>
    <property type="project" value="UniProtKB-KW"/>
</dbReference>
<dbReference type="Gene3D" id="3.10.10.10">
    <property type="entry name" value="HIV Type 1 Reverse Transcriptase, subunit A, domain 1"/>
    <property type="match status" value="1"/>
</dbReference>
<feature type="compositionally biased region" description="Polar residues" evidence="11">
    <location>
        <begin position="30"/>
        <end position="41"/>
    </location>
</feature>
<keyword evidence="5" id="KW-0540">Nuclease</keyword>
<feature type="compositionally biased region" description="Basic and acidic residues" evidence="11">
    <location>
        <begin position="297"/>
        <end position="310"/>
    </location>
</feature>
<dbReference type="EMBL" id="AZGZ01000030">
    <property type="protein sequence ID" value="KZZ87858.1"/>
    <property type="molecule type" value="Genomic_DNA"/>
</dbReference>
<feature type="region of interest" description="Disordered" evidence="11">
    <location>
        <begin position="858"/>
        <end position="901"/>
    </location>
</feature>
<evidence type="ECO:0000256" key="9">
    <source>
        <dbReference type="ARBA" id="ARBA00022918"/>
    </source>
</evidence>
<evidence type="ECO:0000256" key="7">
    <source>
        <dbReference type="ARBA" id="ARBA00022759"/>
    </source>
</evidence>
<dbReference type="Gene3D" id="2.40.50.40">
    <property type="match status" value="1"/>
</dbReference>
<dbReference type="Pfam" id="PF00078">
    <property type="entry name" value="RVT_1"/>
    <property type="match status" value="1"/>
</dbReference>
<accession>A0A167VQF8</accession>
<dbReference type="Pfam" id="PF00385">
    <property type="entry name" value="Chromo"/>
    <property type="match status" value="1"/>
</dbReference>
<dbReference type="GO" id="GO:0004190">
    <property type="term" value="F:aspartic-type endopeptidase activity"/>
    <property type="evidence" value="ECO:0007669"/>
    <property type="project" value="UniProtKB-KW"/>
</dbReference>
<protein>
    <submittedName>
        <fullName evidence="13">Chromo domain-like protein</fullName>
    </submittedName>
</protein>
<sequence>MAYTHHIHDQGMGEIEQDSIGSPIAEDLSAVSTGSPIQIDSSPPRRDGGMIGTTDASEPLPMEVDDAWSTPHATDVEMGGLASPPPSGPRGFVRSIRRRARAAFQGQRRYQARVERLQENSESLKVERDRLRLLVDDLKSLHLQQAEKIRTLEKSIRTSDLKFSDKLHVSTSPFKLFKPLTVFTKSAIFSQDTKPKMSSQLDKQILDEATQHFHQDGGPTNEPLPLNKAETAGNPNPEASALPDMRDMLWNIQRSQEVQTQVLHDALQGVNSRLRRLEKVPTSAISPGRRTRGLDPALDRDNPLNTREADTDGYLDLGNLPEPGGHSEASLPPPGVDETYRSAERPTQPVGSRRRRSSTAQLSSRALTAAPNYGEVDRERHRKWEVREVGIFFPNAPKAWGEGDRFYHKEMRYYRDVSSFAFDGTAYDWYVRTPSEAARLDYTTGVHGIEHWLTDLEKKFKIGVVAARKKLSSLSFGPAEIQGAEFPKKVRAYPMSPAEREIIEKTLQKLHDEGKVSWSKGHTPSAYPVFVTYREIEKDGEFIRKPRVVVDIRKLNEITEPDVYPVQQQEDLMLRIGGKKYLSVFDAASFFYQWLIHPAHRQRMAVISHRGQETFNVAIMGYINSIAYVARQMANILRGCEDFCVTYVDDIVVYSATYEDHLFHLRIVLNRLRGYNITLSPEKTFLGFNSVTVLGQRVSSLGMTTTAERIHSLMAWKFPRNHKELERYLGAGGEVRFHPTDMELACIVWVLRKIKVYVELSPKTIFYTDHASNTYIAHQSVQQASMGGYNMRLTLGAVLIRSFRNVEVKYIRGKDNIMADALSRNPGDYEDDGIPSTTDPTGCTLEPLPEHVFVATRSQAKRKTSGGPAKGSTPVSSSQKGQKRSNFEIRISPTSGSHQRIEVPISTAIREDRKSASVEVLVSEDIKEKARQGVVRQVTPLAFELDLPATMKVHPVVSVAHLDPVQDDYDPFGRDPAPVLPVKMEDGTDDSWEIETLLDRRDVIRRGRTSREYLVRWKGFGPEEDRWYSVEDLQQAQELMKEFDENLEQDRKGQRSLARLTRQASAAELDHNQLEETLAAMCTTHEPRRYVYTS</sequence>
<dbReference type="PROSITE" id="PS50013">
    <property type="entry name" value="CHROMO_2"/>
    <property type="match status" value="1"/>
</dbReference>
<feature type="region of interest" description="Disordered" evidence="11">
    <location>
        <begin position="213"/>
        <end position="242"/>
    </location>
</feature>
<dbReference type="VEuPathDB" id="FungiDB:AAP_05342"/>
<keyword evidence="3" id="KW-0808">Transferase</keyword>
<dbReference type="InterPro" id="IPR023780">
    <property type="entry name" value="Chromo_domain"/>
</dbReference>
<evidence type="ECO:0000256" key="8">
    <source>
        <dbReference type="ARBA" id="ARBA00022801"/>
    </source>
</evidence>
<feature type="coiled-coil region" evidence="10">
    <location>
        <begin position="1033"/>
        <end position="1077"/>
    </location>
</feature>
<keyword evidence="7" id="KW-0255">Endonuclease</keyword>
<keyword evidence="14" id="KW-1185">Reference proteome</keyword>
<dbReference type="GO" id="GO:0006508">
    <property type="term" value="P:proteolysis"/>
    <property type="evidence" value="ECO:0007669"/>
    <property type="project" value="UniProtKB-KW"/>
</dbReference>
<evidence type="ECO:0000259" key="12">
    <source>
        <dbReference type="PROSITE" id="PS50013"/>
    </source>
</evidence>
<feature type="domain" description="Chromo" evidence="12">
    <location>
        <begin position="992"/>
        <end position="1055"/>
    </location>
</feature>
<dbReference type="InterPro" id="IPR041373">
    <property type="entry name" value="RT_RNaseH"/>
</dbReference>
<name>A0A167VQF8_9EURO</name>
<dbReference type="GO" id="GO:0006338">
    <property type="term" value="P:chromatin remodeling"/>
    <property type="evidence" value="ECO:0007669"/>
    <property type="project" value="UniProtKB-ARBA"/>
</dbReference>
<dbReference type="PANTHER" id="PTHR33064">
    <property type="entry name" value="POL PROTEIN"/>
    <property type="match status" value="1"/>
</dbReference>
<dbReference type="InterPro" id="IPR043128">
    <property type="entry name" value="Rev_trsase/Diguanyl_cyclase"/>
</dbReference>
<evidence type="ECO:0000313" key="13">
    <source>
        <dbReference type="EMBL" id="KZZ87858.1"/>
    </source>
</evidence>
<reference evidence="13 14" key="1">
    <citation type="journal article" date="2016" name="Genome Biol. Evol.">
        <title>Divergent and convergent evolution of fungal pathogenicity.</title>
        <authorList>
            <person name="Shang Y."/>
            <person name="Xiao G."/>
            <person name="Zheng P."/>
            <person name="Cen K."/>
            <person name="Zhan S."/>
            <person name="Wang C."/>
        </authorList>
    </citation>
    <scope>NUCLEOTIDE SEQUENCE [LARGE SCALE GENOMIC DNA]</scope>
    <source>
        <strain evidence="13 14">ARSEF 7405</strain>
    </source>
</reference>
<keyword evidence="4" id="KW-0548">Nucleotidyltransferase</keyword>
<evidence type="ECO:0000256" key="10">
    <source>
        <dbReference type="SAM" id="Coils"/>
    </source>
</evidence>
<organism evidence="13 14">
    <name type="scientific">Ascosphaera apis ARSEF 7405</name>
    <dbReference type="NCBI Taxonomy" id="392613"/>
    <lineage>
        <taxon>Eukaryota</taxon>
        <taxon>Fungi</taxon>
        <taxon>Dikarya</taxon>
        <taxon>Ascomycota</taxon>
        <taxon>Pezizomycotina</taxon>
        <taxon>Eurotiomycetes</taxon>
        <taxon>Eurotiomycetidae</taxon>
        <taxon>Onygenales</taxon>
        <taxon>Ascosphaeraceae</taxon>
        <taxon>Ascosphaera</taxon>
    </lineage>
</organism>
<evidence type="ECO:0000256" key="6">
    <source>
        <dbReference type="ARBA" id="ARBA00022750"/>
    </source>
</evidence>
<evidence type="ECO:0000256" key="3">
    <source>
        <dbReference type="ARBA" id="ARBA00022679"/>
    </source>
</evidence>
<dbReference type="SUPFAM" id="SSF56672">
    <property type="entry name" value="DNA/RNA polymerases"/>
    <property type="match status" value="1"/>
</dbReference>
<keyword evidence="2" id="KW-0645">Protease</keyword>
<dbReference type="InterPro" id="IPR016197">
    <property type="entry name" value="Chromo-like_dom_sf"/>
</dbReference>
<dbReference type="CDD" id="cd00024">
    <property type="entry name" value="CD_CSD"/>
    <property type="match status" value="1"/>
</dbReference>
<evidence type="ECO:0000256" key="11">
    <source>
        <dbReference type="SAM" id="MobiDB-lite"/>
    </source>
</evidence>
<dbReference type="PANTHER" id="PTHR33064:SF37">
    <property type="entry name" value="RIBONUCLEASE H"/>
    <property type="match status" value="1"/>
</dbReference>
<dbReference type="InterPro" id="IPR000953">
    <property type="entry name" value="Chromo/chromo_shadow_dom"/>
</dbReference>
<dbReference type="Gene3D" id="3.30.70.270">
    <property type="match status" value="1"/>
</dbReference>
<feature type="coiled-coil region" evidence="10">
    <location>
        <begin position="107"/>
        <end position="134"/>
    </location>
</feature>
<evidence type="ECO:0000313" key="14">
    <source>
        <dbReference type="Proteomes" id="UP000242877"/>
    </source>
</evidence>
<keyword evidence="8" id="KW-0378">Hydrolase</keyword>
<dbReference type="CDD" id="cd01647">
    <property type="entry name" value="RT_LTR"/>
    <property type="match status" value="1"/>
</dbReference>
<feature type="region of interest" description="Disordered" evidence="11">
    <location>
        <begin position="278"/>
        <end position="374"/>
    </location>
</feature>
<dbReference type="InterPro" id="IPR000477">
    <property type="entry name" value="RT_dom"/>
</dbReference>
<gene>
    <name evidence="13" type="ORF">AAP_05342</name>
</gene>
<keyword evidence="10" id="KW-0175">Coiled coil</keyword>
<dbReference type="SMART" id="SM00298">
    <property type="entry name" value="CHROMO"/>
    <property type="match status" value="1"/>
</dbReference>
<dbReference type="GO" id="GO:0004519">
    <property type="term" value="F:endonuclease activity"/>
    <property type="evidence" value="ECO:0007669"/>
    <property type="project" value="UniProtKB-KW"/>
</dbReference>
<dbReference type="InterPro" id="IPR043502">
    <property type="entry name" value="DNA/RNA_pol_sf"/>
</dbReference>
<dbReference type="InterPro" id="IPR051320">
    <property type="entry name" value="Viral_Replic_Matur_Polypro"/>
</dbReference>
<keyword evidence="9" id="KW-0695">RNA-directed DNA polymerase</keyword>
<dbReference type="OrthoDB" id="4368513at2759"/>
<evidence type="ECO:0000256" key="5">
    <source>
        <dbReference type="ARBA" id="ARBA00022722"/>
    </source>
</evidence>
<feature type="region of interest" description="Disordered" evidence="11">
    <location>
        <begin position="19"/>
        <end position="61"/>
    </location>
</feature>
<keyword evidence="6" id="KW-0064">Aspartyl protease</keyword>
<evidence type="ECO:0000256" key="2">
    <source>
        <dbReference type="ARBA" id="ARBA00022670"/>
    </source>
</evidence>
<evidence type="ECO:0000256" key="4">
    <source>
        <dbReference type="ARBA" id="ARBA00022695"/>
    </source>
</evidence>
<proteinExistence type="predicted"/>
<comment type="caution">
    <text evidence="13">The sequence shown here is derived from an EMBL/GenBank/DDBJ whole genome shotgun (WGS) entry which is preliminary data.</text>
</comment>
<comment type="subunit">
    <text evidence="1">Component of the NuA4 histone acetyltransferase complex.</text>
</comment>
<dbReference type="AlphaFoldDB" id="A0A167VQF8"/>
<evidence type="ECO:0000256" key="1">
    <source>
        <dbReference type="ARBA" id="ARBA00011353"/>
    </source>
</evidence>
<dbReference type="Proteomes" id="UP000242877">
    <property type="component" value="Unassembled WGS sequence"/>
</dbReference>